<accession>A0A1V4EWG7</accession>
<feature type="compositionally biased region" description="Basic and acidic residues" evidence="7">
    <location>
        <begin position="8"/>
        <end position="20"/>
    </location>
</feature>
<evidence type="ECO:0000256" key="5">
    <source>
        <dbReference type="ARBA" id="ARBA00023136"/>
    </source>
</evidence>
<feature type="transmembrane region" description="Helical" evidence="6">
    <location>
        <begin position="45"/>
        <end position="65"/>
    </location>
</feature>
<evidence type="ECO:0000256" key="4">
    <source>
        <dbReference type="ARBA" id="ARBA00022989"/>
    </source>
</evidence>
<comment type="subcellular location">
    <subcellularLocation>
        <location evidence="1 6">Cell membrane</location>
        <topology evidence="1 6">Multi-pass membrane protein</topology>
    </subcellularLocation>
</comment>
<evidence type="ECO:0000256" key="3">
    <source>
        <dbReference type="ARBA" id="ARBA00022692"/>
    </source>
</evidence>
<keyword evidence="10" id="KW-1185">Reference proteome</keyword>
<dbReference type="PANTHER" id="PTHR12677">
    <property type="entry name" value="GOLGI APPARATUS MEMBRANE PROTEIN TVP38-RELATED"/>
    <property type="match status" value="1"/>
</dbReference>
<keyword evidence="5 6" id="KW-0472">Membrane</keyword>
<feature type="domain" description="VTT" evidence="8">
    <location>
        <begin position="98"/>
        <end position="213"/>
    </location>
</feature>
<feature type="transmembrane region" description="Helical" evidence="6">
    <location>
        <begin position="212"/>
        <end position="238"/>
    </location>
</feature>
<evidence type="ECO:0000256" key="1">
    <source>
        <dbReference type="ARBA" id="ARBA00004651"/>
    </source>
</evidence>
<comment type="similarity">
    <text evidence="6">Belongs to the TVP38/TMEM64 family.</text>
</comment>
<evidence type="ECO:0000256" key="2">
    <source>
        <dbReference type="ARBA" id="ARBA00022475"/>
    </source>
</evidence>
<feature type="transmembrane region" description="Helical" evidence="6">
    <location>
        <begin position="180"/>
        <end position="205"/>
    </location>
</feature>
<keyword evidence="4 6" id="KW-1133">Transmembrane helix</keyword>
<evidence type="ECO:0000313" key="10">
    <source>
        <dbReference type="Proteomes" id="UP000190229"/>
    </source>
</evidence>
<sequence>MATMSHADAMRMKSDQETPKKVHSPGIAHIVQRSLRNFLQKRRTLWLGILFSVIAFFSVVAFYLADRSGELSLWIRSAGSFGVFLAIGLMALWCVTPVPSEGVLLVFLRVYGLAGGLIYAWIGFMISTMLVYWIARSMRTLERDQKKRMPLAFRAAMTFIESSGSLGLLMARLLPIPAVVFNYAAGLLPSITLFPYVWTAAVSILPYYLMAVLLYVGVTTGVWGIALVSGVPILFVFWMGRNVRKRLDQIREGNL</sequence>
<dbReference type="InterPro" id="IPR015414">
    <property type="entry name" value="TMEM64"/>
</dbReference>
<feature type="region of interest" description="Disordered" evidence="7">
    <location>
        <begin position="1"/>
        <end position="24"/>
    </location>
</feature>
<feature type="transmembrane region" description="Helical" evidence="6">
    <location>
        <begin position="110"/>
        <end position="134"/>
    </location>
</feature>
<keyword evidence="2 6" id="KW-1003">Cell membrane</keyword>
<keyword evidence="3 6" id="KW-0812">Transmembrane</keyword>
<dbReference type="AlphaFoldDB" id="A0A1V4EWG7"/>
<evidence type="ECO:0000256" key="7">
    <source>
        <dbReference type="SAM" id="MobiDB-lite"/>
    </source>
</evidence>
<proteinExistence type="inferred from homology"/>
<feature type="transmembrane region" description="Helical" evidence="6">
    <location>
        <begin position="77"/>
        <end position="98"/>
    </location>
</feature>
<evidence type="ECO:0000259" key="8">
    <source>
        <dbReference type="Pfam" id="PF09335"/>
    </source>
</evidence>
<comment type="caution">
    <text evidence="9">The sequence shown here is derived from an EMBL/GenBank/DDBJ whole genome shotgun (WGS) entry which is preliminary data.</text>
</comment>
<name>A0A1V4EWG7_9BACL</name>
<feature type="transmembrane region" description="Helical" evidence="6">
    <location>
        <begin position="155"/>
        <end position="174"/>
    </location>
</feature>
<dbReference type="GO" id="GO:0005886">
    <property type="term" value="C:plasma membrane"/>
    <property type="evidence" value="ECO:0007669"/>
    <property type="project" value="UniProtKB-SubCell"/>
</dbReference>
<dbReference type="Pfam" id="PF09335">
    <property type="entry name" value="VTT_dom"/>
    <property type="match status" value="1"/>
</dbReference>
<protein>
    <recommendedName>
        <fullName evidence="6">TVP38/TMEM64 family membrane protein</fullName>
    </recommendedName>
</protein>
<dbReference type="Proteomes" id="UP000190229">
    <property type="component" value="Unassembled WGS sequence"/>
</dbReference>
<reference evidence="9 10" key="1">
    <citation type="submission" date="2017-02" db="EMBL/GenBank/DDBJ databases">
        <title>Draft genome of Acidibacillus ferrooxidans Huett2.</title>
        <authorList>
            <person name="Schopf S."/>
        </authorList>
    </citation>
    <scope>NUCLEOTIDE SEQUENCE [LARGE SCALE GENOMIC DNA]</scope>
    <source>
        <strain evidence="9 10">Huett2</strain>
    </source>
</reference>
<evidence type="ECO:0000256" key="6">
    <source>
        <dbReference type="RuleBase" id="RU366058"/>
    </source>
</evidence>
<dbReference type="PANTHER" id="PTHR12677:SF59">
    <property type="entry name" value="GOLGI APPARATUS MEMBRANE PROTEIN TVP38-RELATED"/>
    <property type="match status" value="1"/>
</dbReference>
<evidence type="ECO:0000313" key="9">
    <source>
        <dbReference type="EMBL" id="OPG17241.1"/>
    </source>
</evidence>
<dbReference type="InterPro" id="IPR032816">
    <property type="entry name" value="VTT_dom"/>
</dbReference>
<dbReference type="EMBL" id="MWPS01000005">
    <property type="protein sequence ID" value="OPG17241.1"/>
    <property type="molecule type" value="Genomic_DNA"/>
</dbReference>
<organism evidence="9 10">
    <name type="scientific">Ferroacidibacillus organovorans</name>
    <dbReference type="NCBI Taxonomy" id="1765683"/>
    <lineage>
        <taxon>Bacteria</taxon>
        <taxon>Bacillati</taxon>
        <taxon>Bacillota</taxon>
        <taxon>Bacilli</taxon>
        <taxon>Bacillales</taxon>
        <taxon>Alicyclobacillaceae</taxon>
        <taxon>Ferroacidibacillus</taxon>
    </lineage>
</organism>
<gene>
    <name evidence="9" type="ORF">B2M26_02625</name>
</gene>